<dbReference type="SUPFAM" id="SSF53756">
    <property type="entry name" value="UDP-Glycosyltransferase/glycogen phosphorylase"/>
    <property type="match status" value="1"/>
</dbReference>
<name>X0TGC6_9ZZZZ</name>
<feature type="non-terminal residue" evidence="2">
    <location>
        <position position="1"/>
    </location>
</feature>
<evidence type="ECO:0000313" key="2">
    <source>
        <dbReference type="EMBL" id="GAF92264.1"/>
    </source>
</evidence>
<proteinExistence type="predicted"/>
<dbReference type="GO" id="GO:0016757">
    <property type="term" value="F:glycosyltransferase activity"/>
    <property type="evidence" value="ECO:0007669"/>
    <property type="project" value="InterPro"/>
</dbReference>
<reference evidence="2" key="1">
    <citation type="journal article" date="2014" name="Front. Microbiol.">
        <title>High frequency of phylogenetically diverse reductive dehalogenase-homologous genes in deep subseafloor sedimentary metagenomes.</title>
        <authorList>
            <person name="Kawai M."/>
            <person name="Futagami T."/>
            <person name="Toyoda A."/>
            <person name="Takaki Y."/>
            <person name="Nishi S."/>
            <person name="Hori S."/>
            <person name="Arai W."/>
            <person name="Tsubouchi T."/>
            <person name="Morono Y."/>
            <person name="Uchiyama I."/>
            <person name="Ito T."/>
            <person name="Fujiyama A."/>
            <person name="Inagaki F."/>
            <person name="Takami H."/>
        </authorList>
    </citation>
    <scope>NUCLEOTIDE SEQUENCE</scope>
    <source>
        <strain evidence="2">Expedition CK06-06</strain>
    </source>
</reference>
<dbReference type="Pfam" id="PF00534">
    <property type="entry name" value="Glycos_transf_1"/>
    <property type="match status" value="1"/>
</dbReference>
<sequence length="110" mass="12205">IIGFSKQLLSYYQKAKVYCQLSYYESFSVALAEAMSCGCIPVVTDRGALPEVVDNCGFIIPYGDVNKTVNAIKKALDASIEMSVKVRLRIINNFSNVNRGYKIVNSIINK</sequence>
<gene>
    <name evidence="2" type="ORF">S01H1_31678</name>
</gene>
<comment type="caution">
    <text evidence="2">The sequence shown here is derived from an EMBL/GenBank/DDBJ whole genome shotgun (WGS) entry which is preliminary data.</text>
</comment>
<evidence type="ECO:0000259" key="1">
    <source>
        <dbReference type="Pfam" id="PF00534"/>
    </source>
</evidence>
<dbReference type="PANTHER" id="PTHR12526">
    <property type="entry name" value="GLYCOSYLTRANSFERASE"/>
    <property type="match status" value="1"/>
</dbReference>
<dbReference type="InterPro" id="IPR001296">
    <property type="entry name" value="Glyco_trans_1"/>
</dbReference>
<dbReference type="AlphaFoldDB" id="X0TGC6"/>
<accession>X0TGC6</accession>
<dbReference type="Gene3D" id="3.40.50.2000">
    <property type="entry name" value="Glycogen Phosphorylase B"/>
    <property type="match status" value="1"/>
</dbReference>
<feature type="domain" description="Glycosyl transferase family 1" evidence="1">
    <location>
        <begin position="2"/>
        <end position="86"/>
    </location>
</feature>
<protein>
    <recommendedName>
        <fullName evidence="1">Glycosyl transferase family 1 domain-containing protein</fullName>
    </recommendedName>
</protein>
<organism evidence="2">
    <name type="scientific">marine sediment metagenome</name>
    <dbReference type="NCBI Taxonomy" id="412755"/>
    <lineage>
        <taxon>unclassified sequences</taxon>
        <taxon>metagenomes</taxon>
        <taxon>ecological metagenomes</taxon>
    </lineage>
</organism>
<dbReference type="EMBL" id="BARS01019561">
    <property type="protein sequence ID" value="GAF92264.1"/>
    <property type="molecule type" value="Genomic_DNA"/>
</dbReference>